<evidence type="ECO:0000313" key="2">
    <source>
        <dbReference type="Proteomes" id="UP000585474"/>
    </source>
</evidence>
<organism evidence="1 2">
    <name type="scientific">Actinidia rufa</name>
    <dbReference type="NCBI Taxonomy" id="165716"/>
    <lineage>
        <taxon>Eukaryota</taxon>
        <taxon>Viridiplantae</taxon>
        <taxon>Streptophyta</taxon>
        <taxon>Embryophyta</taxon>
        <taxon>Tracheophyta</taxon>
        <taxon>Spermatophyta</taxon>
        <taxon>Magnoliopsida</taxon>
        <taxon>eudicotyledons</taxon>
        <taxon>Gunneridae</taxon>
        <taxon>Pentapetalae</taxon>
        <taxon>asterids</taxon>
        <taxon>Ericales</taxon>
        <taxon>Actinidiaceae</taxon>
        <taxon>Actinidia</taxon>
    </lineage>
</organism>
<protein>
    <submittedName>
        <fullName evidence="1">Uncharacterized protein</fullName>
    </submittedName>
</protein>
<sequence length="336" mass="37865">MMAMKKRSPDMLIIRRKSHEKVAKMRSISVGIKNSCISRTGPGMVVGELVFAVGGLVIADECRNIAGPERAIHSRLACDFMLYMLSDTIFASSNSHAFLFLLGAMVDVSAMGRYDWGSAALSTLYGYINAISRGLRTLTDGYFSFRATNIWACSAQIEGEDVHVILRISGCDNAIHGKKIGESILTLCQDFVANINHRPVTEKGKERLISWVREFEFLDFGMPDLLTIYHELLMGDDNWDGEVQCNKTRLKDRFITELFKRHNISIPVDLTRTEPKKLIDKYSLTRSEGQQKNRKLEASTSEQPSVGIQELQEAIANLRLDFDTHVIVHNEQFGRL</sequence>
<accession>A0A7J0EXB6</accession>
<evidence type="ECO:0000313" key="1">
    <source>
        <dbReference type="EMBL" id="GFY91121.1"/>
    </source>
</evidence>
<dbReference type="Proteomes" id="UP000585474">
    <property type="component" value="Unassembled WGS sequence"/>
</dbReference>
<dbReference type="EMBL" id="BJWL01000007">
    <property type="protein sequence ID" value="GFY91121.1"/>
    <property type="molecule type" value="Genomic_DNA"/>
</dbReference>
<comment type="caution">
    <text evidence="1">The sequence shown here is derived from an EMBL/GenBank/DDBJ whole genome shotgun (WGS) entry which is preliminary data.</text>
</comment>
<keyword evidence="2" id="KW-1185">Reference proteome</keyword>
<dbReference type="AlphaFoldDB" id="A0A7J0EXB6"/>
<gene>
    <name evidence="1" type="ORF">Acr_07g0013170</name>
</gene>
<dbReference type="OrthoDB" id="1674198at2759"/>
<name>A0A7J0EXB6_9ERIC</name>
<reference evidence="1 2" key="1">
    <citation type="submission" date="2019-07" db="EMBL/GenBank/DDBJ databases">
        <title>De Novo Assembly of kiwifruit Actinidia rufa.</title>
        <authorList>
            <person name="Sugita-Konishi S."/>
            <person name="Sato K."/>
            <person name="Mori E."/>
            <person name="Abe Y."/>
            <person name="Kisaki G."/>
            <person name="Hamano K."/>
            <person name="Suezawa K."/>
            <person name="Otani M."/>
            <person name="Fukuda T."/>
            <person name="Manabe T."/>
            <person name="Gomi K."/>
            <person name="Tabuchi M."/>
            <person name="Akimitsu K."/>
            <person name="Kataoka I."/>
        </authorList>
    </citation>
    <scope>NUCLEOTIDE SEQUENCE [LARGE SCALE GENOMIC DNA]</scope>
    <source>
        <strain evidence="2">cv. Fuchu</strain>
    </source>
</reference>
<proteinExistence type="predicted"/>